<dbReference type="GO" id="GO:0005506">
    <property type="term" value="F:iron ion binding"/>
    <property type="evidence" value="ECO:0007669"/>
    <property type="project" value="InterPro"/>
</dbReference>
<keyword evidence="3" id="KW-0479">Metal-binding</keyword>
<keyword evidence="5" id="KW-0408">Iron</keyword>
<dbReference type="Proteomes" id="UP000679352">
    <property type="component" value="Plasmid p2"/>
</dbReference>
<dbReference type="PROSITE" id="PS51296">
    <property type="entry name" value="RIESKE"/>
    <property type="match status" value="1"/>
</dbReference>
<dbReference type="EMBL" id="CP076363">
    <property type="protein sequence ID" value="QWK92734.1"/>
    <property type="molecule type" value="Genomic_DNA"/>
</dbReference>
<dbReference type="PRINTS" id="PR00090">
    <property type="entry name" value="RNGDIOXGNASE"/>
</dbReference>
<dbReference type="PROSITE" id="PS00570">
    <property type="entry name" value="RING_HYDROXYL_ALPHA"/>
    <property type="match status" value="1"/>
</dbReference>
<keyword evidence="9" id="KW-0223">Dioxygenase</keyword>
<accession>A0A975S316</accession>
<evidence type="ECO:0000313" key="10">
    <source>
        <dbReference type="Proteomes" id="UP000679352"/>
    </source>
</evidence>
<dbReference type="CDD" id="cd03469">
    <property type="entry name" value="Rieske_RO_Alpha_N"/>
    <property type="match status" value="1"/>
</dbReference>
<keyword evidence="4" id="KW-0560">Oxidoreductase</keyword>
<dbReference type="InterPro" id="IPR017941">
    <property type="entry name" value="Rieske_2Fe-2S"/>
</dbReference>
<keyword evidence="10" id="KW-1185">Reference proteome</keyword>
<evidence type="ECO:0000256" key="7">
    <source>
        <dbReference type="ARBA" id="ARBA00023027"/>
    </source>
</evidence>
<keyword evidence="7" id="KW-0520">NAD</keyword>
<evidence type="ECO:0000256" key="6">
    <source>
        <dbReference type="ARBA" id="ARBA00023014"/>
    </source>
</evidence>
<dbReference type="GO" id="GO:0051537">
    <property type="term" value="F:2 iron, 2 sulfur cluster binding"/>
    <property type="evidence" value="ECO:0007669"/>
    <property type="project" value="UniProtKB-KW"/>
</dbReference>
<keyword evidence="9" id="KW-0614">Plasmid</keyword>
<sequence length="381" mass="43177">MNIQTTTVVDRLRNDLTRLKTLPSSEAVTMPPEYYTSEAFLALEKDHVFRKDWVCLGHEGEVANPGDYFTTEMVDEQLLVTRSKDGEVRVLSNVCRHRGNIIAEGRGNAARFSCKYHAWTYDGSDGRLIGAPLMDKVPGFDKSKCNLPSFKTEIWNGFIFVNLDGTAEPLAPQLADMEPLIRNYHIDERNFLYATDDIWQTNWKSLCENFMEGYHLSATHTKTLHPITPTNLCEKIPGNDAFTGYKAHYNPSTPERGPYHPDLTREEQRFSGLYCVYPNLVFSVAPHFTLFLCLRPAGADAVAIRWGVAGVLTDPDDPGVHDYVRLCNEFNAEDRAKLETLQKGLKTKYYTGGRLAADHFEGTIWDIYQYMARKLASDIAL</sequence>
<evidence type="ECO:0000259" key="8">
    <source>
        <dbReference type="PROSITE" id="PS51296"/>
    </source>
</evidence>
<dbReference type="Pfam" id="PF00355">
    <property type="entry name" value="Rieske"/>
    <property type="match status" value="1"/>
</dbReference>
<reference evidence="9" key="1">
    <citation type="submission" date="2021-06" db="EMBL/GenBank/DDBJ databases">
        <authorList>
            <person name="Lee C.-S."/>
            <person name="Jin L."/>
        </authorList>
    </citation>
    <scope>NUCLEOTIDE SEQUENCE</scope>
    <source>
        <strain evidence="9">Con5</strain>
        <plasmid evidence="9">p2</plasmid>
    </source>
</reference>
<dbReference type="PANTHER" id="PTHR43756">
    <property type="entry name" value="CHOLINE MONOOXYGENASE, CHLOROPLASTIC"/>
    <property type="match status" value="1"/>
</dbReference>
<organism evidence="9 10">
    <name type="scientific">Gemmobacter fulvus</name>
    <dbReference type="NCBI Taxonomy" id="2840474"/>
    <lineage>
        <taxon>Bacteria</taxon>
        <taxon>Pseudomonadati</taxon>
        <taxon>Pseudomonadota</taxon>
        <taxon>Alphaproteobacteria</taxon>
        <taxon>Rhodobacterales</taxon>
        <taxon>Paracoccaceae</taxon>
        <taxon>Gemmobacter</taxon>
    </lineage>
</organism>
<dbReference type="AlphaFoldDB" id="A0A975S316"/>
<dbReference type="Gene3D" id="3.90.380.10">
    <property type="entry name" value="Naphthalene 1,2-dioxygenase Alpha Subunit, Chain A, domain 1"/>
    <property type="match status" value="2"/>
</dbReference>
<name>A0A975S316_9RHOB</name>
<evidence type="ECO:0000256" key="4">
    <source>
        <dbReference type="ARBA" id="ARBA00023002"/>
    </source>
</evidence>
<dbReference type="RefSeq" id="WP_215505460.1">
    <property type="nucleotide sequence ID" value="NZ_CP076363.1"/>
</dbReference>
<dbReference type="KEGG" id="gfu:KM031_19000"/>
<keyword evidence="2" id="KW-0001">2Fe-2S</keyword>
<evidence type="ECO:0000256" key="2">
    <source>
        <dbReference type="ARBA" id="ARBA00022714"/>
    </source>
</evidence>
<dbReference type="GO" id="GO:0051213">
    <property type="term" value="F:dioxygenase activity"/>
    <property type="evidence" value="ECO:0007669"/>
    <property type="project" value="UniProtKB-KW"/>
</dbReference>
<comment type="cofactor">
    <cofactor evidence="1">
        <name>Fe cation</name>
        <dbReference type="ChEBI" id="CHEBI:24875"/>
    </cofactor>
</comment>
<protein>
    <submittedName>
        <fullName evidence="9">Aromatic ring-hydroxylating dioxygenase subunit alpha</fullName>
    </submittedName>
</protein>
<evidence type="ECO:0000256" key="5">
    <source>
        <dbReference type="ARBA" id="ARBA00023004"/>
    </source>
</evidence>
<geneLocation type="plasmid" evidence="9 10">
    <name>p2</name>
</geneLocation>
<keyword evidence="6" id="KW-0411">Iron-sulfur</keyword>
<dbReference type="InterPro" id="IPR036922">
    <property type="entry name" value="Rieske_2Fe-2S_sf"/>
</dbReference>
<dbReference type="InterPro" id="IPR015879">
    <property type="entry name" value="Ring_hydroxy_dOase_asu_C_dom"/>
</dbReference>
<proteinExistence type="predicted"/>
<dbReference type="InterPro" id="IPR015881">
    <property type="entry name" value="ARHD_Rieske_2Fe_2S"/>
</dbReference>
<feature type="domain" description="Rieske" evidence="8">
    <location>
        <begin position="53"/>
        <end position="161"/>
    </location>
</feature>
<dbReference type="Pfam" id="PF00848">
    <property type="entry name" value="Ring_hydroxyl_A"/>
    <property type="match status" value="1"/>
</dbReference>
<dbReference type="SUPFAM" id="SSF55961">
    <property type="entry name" value="Bet v1-like"/>
    <property type="match status" value="1"/>
</dbReference>
<dbReference type="InterPro" id="IPR001663">
    <property type="entry name" value="Rng_hydr_dOase-A"/>
</dbReference>
<dbReference type="PANTHER" id="PTHR43756:SF5">
    <property type="entry name" value="CHOLINE MONOOXYGENASE, CHLOROPLASTIC"/>
    <property type="match status" value="1"/>
</dbReference>
<evidence type="ECO:0000256" key="1">
    <source>
        <dbReference type="ARBA" id="ARBA00001962"/>
    </source>
</evidence>
<gene>
    <name evidence="9" type="ORF">KM031_19000</name>
</gene>
<evidence type="ECO:0000256" key="3">
    <source>
        <dbReference type="ARBA" id="ARBA00022723"/>
    </source>
</evidence>
<dbReference type="Gene3D" id="2.102.10.10">
    <property type="entry name" value="Rieske [2Fe-2S] iron-sulphur domain"/>
    <property type="match status" value="1"/>
</dbReference>
<evidence type="ECO:0000313" key="9">
    <source>
        <dbReference type="EMBL" id="QWK92734.1"/>
    </source>
</evidence>
<dbReference type="SUPFAM" id="SSF50022">
    <property type="entry name" value="ISP domain"/>
    <property type="match status" value="1"/>
</dbReference>